<feature type="compositionally biased region" description="Basic and acidic residues" evidence="1">
    <location>
        <begin position="42"/>
        <end position="54"/>
    </location>
</feature>
<dbReference type="STRING" id="6689.A0A3R7MU27"/>
<reference evidence="3 4" key="1">
    <citation type="submission" date="2018-04" db="EMBL/GenBank/DDBJ databases">
        <authorList>
            <person name="Zhang X."/>
            <person name="Yuan J."/>
            <person name="Li F."/>
            <person name="Xiang J."/>
        </authorList>
    </citation>
    <scope>NUCLEOTIDE SEQUENCE [LARGE SCALE GENOMIC DNA]</scope>
    <source>
        <tissue evidence="3">Muscle</tissue>
    </source>
</reference>
<feature type="compositionally biased region" description="Pro residues" evidence="1">
    <location>
        <begin position="284"/>
        <end position="299"/>
    </location>
</feature>
<dbReference type="OrthoDB" id="6367651at2759"/>
<evidence type="ECO:0000313" key="3">
    <source>
        <dbReference type="EMBL" id="ROT69736.1"/>
    </source>
</evidence>
<keyword evidence="4" id="KW-1185">Reference proteome</keyword>
<evidence type="ECO:0000313" key="4">
    <source>
        <dbReference type="Proteomes" id="UP000283509"/>
    </source>
</evidence>
<feature type="domain" description="DUF4745" evidence="2">
    <location>
        <begin position="72"/>
        <end position="201"/>
    </location>
</feature>
<feature type="compositionally biased region" description="Low complexity" evidence="1">
    <location>
        <begin position="55"/>
        <end position="68"/>
    </location>
</feature>
<feature type="compositionally biased region" description="Gly residues" evidence="1">
    <location>
        <begin position="1"/>
        <end position="15"/>
    </location>
</feature>
<feature type="region of interest" description="Disordered" evidence="1">
    <location>
        <begin position="478"/>
        <end position="501"/>
    </location>
</feature>
<protein>
    <recommendedName>
        <fullName evidence="2">DUF4745 domain-containing protein</fullName>
    </recommendedName>
</protein>
<dbReference type="InterPro" id="IPR031813">
    <property type="entry name" value="DUF4745"/>
</dbReference>
<feature type="compositionally biased region" description="Basic residues" evidence="1">
    <location>
        <begin position="321"/>
        <end position="332"/>
    </location>
</feature>
<dbReference type="EMBL" id="QCYY01002523">
    <property type="protein sequence ID" value="ROT69736.1"/>
    <property type="molecule type" value="Genomic_DNA"/>
</dbReference>
<reference evidence="3 4" key="2">
    <citation type="submission" date="2019-01" db="EMBL/GenBank/DDBJ databases">
        <title>The decoding of complex shrimp genome reveals the adaptation for benthos swimmer, frequently molting mechanism and breeding impact on genome.</title>
        <authorList>
            <person name="Sun Y."/>
            <person name="Gao Y."/>
            <person name="Yu Y."/>
        </authorList>
    </citation>
    <scope>NUCLEOTIDE SEQUENCE [LARGE SCALE GENOMIC DNA]</scope>
    <source>
        <tissue evidence="3">Muscle</tissue>
    </source>
</reference>
<dbReference type="AlphaFoldDB" id="A0A3R7MU27"/>
<feature type="compositionally biased region" description="Polar residues" evidence="1">
    <location>
        <begin position="220"/>
        <end position="244"/>
    </location>
</feature>
<feature type="region of interest" description="Disordered" evidence="1">
    <location>
        <begin position="220"/>
        <end position="351"/>
    </location>
</feature>
<feature type="region of interest" description="Disordered" evidence="1">
    <location>
        <begin position="1"/>
        <end position="80"/>
    </location>
</feature>
<feature type="compositionally biased region" description="Low complexity" evidence="1">
    <location>
        <begin position="479"/>
        <end position="497"/>
    </location>
</feature>
<feature type="region of interest" description="Disordered" evidence="1">
    <location>
        <begin position="577"/>
        <end position="615"/>
    </location>
</feature>
<evidence type="ECO:0000259" key="2">
    <source>
        <dbReference type="Pfam" id="PF15923"/>
    </source>
</evidence>
<proteinExistence type="predicted"/>
<accession>A0A3R7MU27</accession>
<gene>
    <name evidence="3" type="ORF">C7M84_012039</name>
</gene>
<sequence length="615" mass="64570">MRRSGPGGGGGGGGFSKPPPAPLTHGGSGRVRLHTPEVNGTHVKDRFGSPRERSPSLVSSLPLSPSHPSSREKSPNPASQDLHDCSMCLSAYIQSLNTVCGTACRLSQCLAQVCTEAGFVDPYSVPGMTTQPVREAADAWEGVARAVGVASAAVKTQMLVLLQEVQSRQDMSDTIRRQEISRVAQAMLSAFLGLQYQFSAVVIERFTAILQALRDDSQSYGCQSMTSQGLPSQGVPSQGISSQAPMGLPMGGKTCQGPLPGQVGEPQQLPVSSQYVPQVAGQPSWPPSGSQPPPPPSLPPGLKGVQPVPLLESPGKEDKPRSRHPSGGHSRHSPAAPGWSNPGSAVGVPNNTSYNSNSNYASSLSLSMNSSNTLSPGSCYGLFSHMNGGGGAGWHTDAISRRWSMGGPSTEGWERSSSLGPFSLIANRRWSVPEASEHDVSNMSEADSMNDFYGLQGDWSGTIGCGSTSWGSRGVLQLPSRDSSVTRSPSHSRSVTPDPGRQAAFISNEELQEVIDLLSLPLTADTSLISSTNSFQQQQKPAPPSIPHSFQQYLPPSNKGSCVVTHHGLGEVVVEAPESNSQVSTPIWPPSGIAPGVTLTEYPSGEKNPLCTLDG</sequence>
<dbReference type="Proteomes" id="UP000283509">
    <property type="component" value="Unassembled WGS sequence"/>
</dbReference>
<comment type="caution">
    <text evidence="3">The sequence shown here is derived from an EMBL/GenBank/DDBJ whole genome shotgun (WGS) entry which is preliminary data.</text>
</comment>
<dbReference type="Pfam" id="PF15923">
    <property type="entry name" value="DUF4745"/>
    <property type="match status" value="1"/>
</dbReference>
<evidence type="ECO:0000256" key="1">
    <source>
        <dbReference type="SAM" id="MobiDB-lite"/>
    </source>
</evidence>
<name>A0A3R7MU27_PENVA</name>
<organism evidence="3 4">
    <name type="scientific">Penaeus vannamei</name>
    <name type="common">Whiteleg shrimp</name>
    <name type="synonym">Litopenaeus vannamei</name>
    <dbReference type="NCBI Taxonomy" id="6689"/>
    <lineage>
        <taxon>Eukaryota</taxon>
        <taxon>Metazoa</taxon>
        <taxon>Ecdysozoa</taxon>
        <taxon>Arthropoda</taxon>
        <taxon>Crustacea</taxon>
        <taxon>Multicrustacea</taxon>
        <taxon>Malacostraca</taxon>
        <taxon>Eumalacostraca</taxon>
        <taxon>Eucarida</taxon>
        <taxon>Decapoda</taxon>
        <taxon>Dendrobranchiata</taxon>
        <taxon>Penaeoidea</taxon>
        <taxon>Penaeidae</taxon>
        <taxon>Penaeus</taxon>
    </lineage>
</organism>